<dbReference type="OrthoDB" id="1442826at2"/>
<dbReference type="Proteomes" id="UP000282184">
    <property type="component" value="Unassembled WGS sequence"/>
</dbReference>
<name>A0A431U752_9BACT</name>
<comment type="caution">
    <text evidence="2">The sequence shown here is derived from an EMBL/GenBank/DDBJ whole genome shotgun (WGS) entry which is preliminary data.</text>
</comment>
<dbReference type="EMBL" id="RXOF01000002">
    <property type="protein sequence ID" value="RTQ52323.1"/>
    <property type="molecule type" value="Genomic_DNA"/>
</dbReference>
<sequence length="338" mass="37140">MNYIKHSMAAHEHLLSCPASKPHHVSLYFALFRQWNLERFPEALLIDRRELMQAARIGSRDTYTSALRDLQAWGLLTYRPSHDSTQGTRVLMTELGGQVGPKAGQPHPVGMPESGPTPEAEVSPDSGQPVSPELGQPGSEVSPKVSQPSLLDKTGGSKQLPKQGGGGMKKKEGQVFPGEGLSRAEVMPDELPTTGAAEAPKEKVAPKRKGVKQATIRAAATAQTNEPRRQRGRAQRPEVPFAESKLADVEQFIKAFEGTDYQLADLRFYHAQVTNWRKDGEPPRRRDWKATATKFMLNDAHDNRLKLAPTVQRHEPGTSSSTVDPGGPASGYRSSRWD</sequence>
<protein>
    <submittedName>
        <fullName evidence="2">Uncharacterized protein</fullName>
    </submittedName>
</protein>
<feature type="region of interest" description="Disordered" evidence="1">
    <location>
        <begin position="97"/>
        <end position="240"/>
    </location>
</feature>
<reference evidence="2 3" key="1">
    <citation type="submission" date="2018-12" db="EMBL/GenBank/DDBJ databases">
        <title>Hymenobacter gummosus sp. nov., isolated from a spring.</title>
        <authorList>
            <person name="Nie L."/>
        </authorList>
    </citation>
    <scope>NUCLEOTIDE SEQUENCE [LARGE SCALE GENOMIC DNA]</scope>
    <source>
        <strain evidence="2 3">KCTC 52166</strain>
    </source>
</reference>
<evidence type="ECO:0000256" key="1">
    <source>
        <dbReference type="SAM" id="MobiDB-lite"/>
    </source>
</evidence>
<accession>A0A431U752</accession>
<organism evidence="2 3">
    <name type="scientific">Hymenobacter gummosus</name>
    <dbReference type="NCBI Taxonomy" id="1776032"/>
    <lineage>
        <taxon>Bacteria</taxon>
        <taxon>Pseudomonadati</taxon>
        <taxon>Bacteroidota</taxon>
        <taxon>Cytophagia</taxon>
        <taxon>Cytophagales</taxon>
        <taxon>Hymenobacteraceae</taxon>
        <taxon>Hymenobacter</taxon>
    </lineage>
</organism>
<evidence type="ECO:0000313" key="2">
    <source>
        <dbReference type="EMBL" id="RTQ52323.1"/>
    </source>
</evidence>
<evidence type="ECO:0000313" key="3">
    <source>
        <dbReference type="Proteomes" id="UP000282184"/>
    </source>
</evidence>
<dbReference type="RefSeq" id="WP_126691980.1">
    <property type="nucleotide sequence ID" value="NZ_RXOF01000002.1"/>
</dbReference>
<feature type="compositionally biased region" description="Low complexity" evidence="1">
    <location>
        <begin position="213"/>
        <end position="224"/>
    </location>
</feature>
<gene>
    <name evidence="2" type="ORF">EJV47_04690</name>
</gene>
<proteinExistence type="predicted"/>
<dbReference type="AlphaFoldDB" id="A0A431U752"/>
<keyword evidence="3" id="KW-1185">Reference proteome</keyword>
<feature type="region of interest" description="Disordered" evidence="1">
    <location>
        <begin position="302"/>
        <end position="338"/>
    </location>
</feature>